<dbReference type="RefSeq" id="WP_348943625.1">
    <property type="nucleotide sequence ID" value="NZ_CP157355.1"/>
</dbReference>
<organism evidence="2">
    <name type="scientific">Chitinibacter mangrovi</name>
    <dbReference type="NCBI Taxonomy" id="3153927"/>
    <lineage>
        <taxon>Bacteria</taxon>
        <taxon>Pseudomonadati</taxon>
        <taxon>Pseudomonadota</taxon>
        <taxon>Betaproteobacteria</taxon>
        <taxon>Neisseriales</taxon>
        <taxon>Chitinibacteraceae</taxon>
        <taxon>Chitinibacter</taxon>
    </lineage>
</organism>
<reference evidence="2" key="1">
    <citation type="submission" date="2024-05" db="EMBL/GenBank/DDBJ databases">
        <authorList>
            <person name="Yang L."/>
            <person name="Pan L."/>
        </authorList>
    </citation>
    <scope>NUCLEOTIDE SEQUENCE</scope>
    <source>
        <strain evidence="2">FCG-7</strain>
    </source>
</reference>
<accession>A0AAU7F5T0</accession>
<feature type="domain" description="CNP1-like uncharacterised" evidence="1">
    <location>
        <begin position="35"/>
        <end position="150"/>
    </location>
</feature>
<proteinExistence type="predicted"/>
<gene>
    <name evidence="2" type="ORF">ABHF33_08860</name>
</gene>
<sequence length="178" mass="19985">MTSFAETNVRVERNGRGLPGEVTDWFNDQKAAPAEVGFVLPNIKDLTQWAPLDIPQLKNNSKNSYFLALDSLTLNSDEIVRYVVAIKPAGANITTLFFEGLDCASNQYRHYASASSTGDWRELKNSTWKINSKNGHNAWQGYLADEFCSFNAPWPLETIKKEFVANKWPADCSGCQTR</sequence>
<dbReference type="KEGG" id="cmav:ABHF33_08860"/>
<protein>
    <submittedName>
        <fullName evidence="2">CNP1-like family protein</fullName>
    </submittedName>
</protein>
<evidence type="ECO:0000259" key="1">
    <source>
        <dbReference type="Pfam" id="PF08750"/>
    </source>
</evidence>
<dbReference type="AlphaFoldDB" id="A0AAU7F5T0"/>
<dbReference type="EMBL" id="CP157355">
    <property type="protein sequence ID" value="XBL99190.1"/>
    <property type="molecule type" value="Genomic_DNA"/>
</dbReference>
<evidence type="ECO:0000313" key="2">
    <source>
        <dbReference type="EMBL" id="XBL99190.1"/>
    </source>
</evidence>
<dbReference type="InterPro" id="IPR014861">
    <property type="entry name" value="CNP1-like_dom"/>
</dbReference>
<name>A0AAU7F5T0_9NEIS</name>
<dbReference type="Pfam" id="PF08750">
    <property type="entry name" value="CNP1"/>
    <property type="match status" value="1"/>
</dbReference>